<evidence type="ECO:0000256" key="5">
    <source>
        <dbReference type="ARBA" id="ARBA00022723"/>
    </source>
</evidence>
<dbReference type="Proteomes" id="UP000262712">
    <property type="component" value="Chromosome"/>
</dbReference>
<reference evidence="12 15" key="2">
    <citation type="submission" date="2018-08" db="EMBL/GenBank/DDBJ databases">
        <title>Complete genome of the Arcobacter molluscorum type strain LMG 25693.</title>
        <authorList>
            <person name="Miller W.G."/>
            <person name="Yee E."/>
            <person name="Bono J.L."/>
        </authorList>
    </citation>
    <scope>NUCLEOTIDE SEQUENCE [LARGE SCALE GENOMIC DNA]</scope>
    <source>
        <strain evidence="12 15">CECT 7696</strain>
    </source>
</reference>
<name>A0A2G1DEW4_9BACT</name>
<keyword evidence="3" id="KW-0813">Transport</keyword>
<evidence type="ECO:0000256" key="7">
    <source>
        <dbReference type="ARBA" id="ARBA00022982"/>
    </source>
</evidence>
<evidence type="ECO:0000313" key="15">
    <source>
        <dbReference type="Proteomes" id="UP000262712"/>
    </source>
</evidence>
<accession>A0A2G1DEW4</accession>
<dbReference type="NCBIfam" id="TIGR02951">
    <property type="entry name" value="DMSO_dmsB"/>
    <property type="match status" value="1"/>
</dbReference>
<keyword evidence="7" id="KW-0249">Electron transport</keyword>
<evidence type="ECO:0000256" key="10">
    <source>
        <dbReference type="SAM" id="MobiDB-lite"/>
    </source>
</evidence>
<dbReference type="GO" id="GO:0046872">
    <property type="term" value="F:metal ion binding"/>
    <property type="evidence" value="ECO:0007669"/>
    <property type="project" value="UniProtKB-KW"/>
</dbReference>
<dbReference type="Gene3D" id="3.30.70.20">
    <property type="match status" value="2"/>
</dbReference>
<dbReference type="PROSITE" id="PS00198">
    <property type="entry name" value="4FE4S_FER_1"/>
    <property type="match status" value="1"/>
</dbReference>
<dbReference type="PANTHER" id="PTHR43177:SF5">
    <property type="entry name" value="ANAEROBIC DIMETHYL SULFOXIDE REDUCTASE CHAIN B-RELATED"/>
    <property type="match status" value="1"/>
</dbReference>
<evidence type="ECO:0000256" key="2">
    <source>
        <dbReference type="ARBA" id="ARBA00003584"/>
    </source>
</evidence>
<feature type="region of interest" description="Disordered" evidence="10">
    <location>
        <begin position="188"/>
        <end position="217"/>
    </location>
</feature>
<keyword evidence="6" id="KW-0677">Repeat</keyword>
<comment type="cofactor">
    <cofactor evidence="1">
        <name>[4Fe-4S] cluster</name>
        <dbReference type="ChEBI" id="CHEBI:49883"/>
    </cofactor>
</comment>
<keyword evidence="4" id="KW-0004">4Fe-4S</keyword>
<keyword evidence="8" id="KW-0408">Iron</keyword>
<evidence type="ECO:0000313" key="14">
    <source>
        <dbReference type="Proteomes" id="UP000221222"/>
    </source>
</evidence>
<feature type="domain" description="4Fe-4S ferredoxin-type" evidence="11">
    <location>
        <begin position="94"/>
        <end position="123"/>
    </location>
</feature>
<keyword evidence="5" id="KW-0479">Metal-binding</keyword>
<evidence type="ECO:0000256" key="3">
    <source>
        <dbReference type="ARBA" id="ARBA00022448"/>
    </source>
</evidence>
<gene>
    <name evidence="13" type="primary">dmsB</name>
    <name evidence="12" type="ORF">AMOL_0112</name>
    <name evidence="13" type="ORF">CPU12_13380</name>
</gene>
<proteinExistence type="predicted"/>
<evidence type="ECO:0000313" key="13">
    <source>
        <dbReference type="EMBL" id="PHO16876.1"/>
    </source>
</evidence>
<dbReference type="InterPro" id="IPR050954">
    <property type="entry name" value="ET_IronSulfur_Cluster-Binding"/>
</dbReference>
<evidence type="ECO:0000256" key="6">
    <source>
        <dbReference type="ARBA" id="ARBA00022737"/>
    </source>
</evidence>
<dbReference type="InterPro" id="IPR017900">
    <property type="entry name" value="4Fe4S_Fe_S_CS"/>
</dbReference>
<dbReference type="InterPro" id="IPR014297">
    <property type="entry name" value="DMSO_DmsB"/>
</dbReference>
<dbReference type="GO" id="GO:0051539">
    <property type="term" value="F:4 iron, 4 sulfur cluster binding"/>
    <property type="evidence" value="ECO:0007669"/>
    <property type="project" value="UniProtKB-KW"/>
</dbReference>
<keyword evidence="14" id="KW-1185">Reference proteome</keyword>
<feature type="domain" description="4Fe-4S ferredoxin-type" evidence="11">
    <location>
        <begin position="7"/>
        <end position="36"/>
    </location>
</feature>
<sequence length="217" mass="23995">MEKNRQFGFYLDQTRCVGCRTCQLACKDYKKSAVGISFRRVVEYEGGKWFQQESGAYESTNVFTYYTSLSCNHCDDPACTKACPTGAMHKDKYGIVSVDSNKCIGCKSCAMACPYGAPQFDEDAGHMTKCNGCSERLDEDKEPVCVEACPYRALEAGSIKDLREKHGAIAGVAPLPKYEKTRPNLCIKPEKNAQPSESGSGEAHLPQSYQEVNYDIV</sequence>
<evidence type="ECO:0000259" key="11">
    <source>
        <dbReference type="PROSITE" id="PS51379"/>
    </source>
</evidence>
<dbReference type="Pfam" id="PF13247">
    <property type="entry name" value="Fer4_11"/>
    <property type="match status" value="1"/>
</dbReference>
<dbReference type="Proteomes" id="UP000221222">
    <property type="component" value="Unassembled WGS sequence"/>
</dbReference>
<protein>
    <submittedName>
        <fullName evidence="12">Anaerobic DMSO reductase DmsABC, chain B, iron-sulfur subunit</fullName>
    </submittedName>
    <submittedName>
        <fullName evidence="13">Dimethylsulfoxide reductase, chain B</fullName>
    </submittedName>
</protein>
<dbReference type="FunFam" id="3.30.70.20:FF:000003">
    <property type="entry name" value="Dimethyl sulfoxide reductase subunit B"/>
    <property type="match status" value="1"/>
</dbReference>
<dbReference type="SUPFAM" id="SSF54862">
    <property type="entry name" value="4Fe-4S ferredoxins"/>
    <property type="match status" value="1"/>
</dbReference>
<evidence type="ECO:0000313" key="12">
    <source>
        <dbReference type="EMBL" id="AXX91151.1"/>
    </source>
</evidence>
<dbReference type="CDD" id="cd16371">
    <property type="entry name" value="DMSOR_beta_like"/>
    <property type="match status" value="1"/>
</dbReference>
<dbReference type="AlphaFoldDB" id="A0A2G1DEW4"/>
<dbReference type="EMBL" id="NXFY01000031">
    <property type="protein sequence ID" value="PHO16876.1"/>
    <property type="molecule type" value="Genomic_DNA"/>
</dbReference>
<dbReference type="Pfam" id="PF12800">
    <property type="entry name" value="Fer4_4"/>
    <property type="match status" value="1"/>
</dbReference>
<evidence type="ECO:0000256" key="8">
    <source>
        <dbReference type="ARBA" id="ARBA00023004"/>
    </source>
</evidence>
<reference evidence="13 14" key="1">
    <citation type="submission" date="2017-09" db="EMBL/GenBank/DDBJ databases">
        <title>Arcobacter canalis sp. nov., a new species isolated from a water canal contaminated with urban sewage.</title>
        <authorList>
            <person name="Perez-Cataluna A."/>
            <person name="Salas-Masso N."/>
            <person name="Figueras M.J."/>
        </authorList>
    </citation>
    <scope>NUCLEOTIDE SEQUENCE [LARGE SCALE GENOMIC DNA]</scope>
    <source>
        <strain evidence="13 14">F98-3</strain>
    </source>
</reference>
<evidence type="ECO:0000256" key="9">
    <source>
        <dbReference type="ARBA" id="ARBA00023014"/>
    </source>
</evidence>
<evidence type="ECO:0000256" key="1">
    <source>
        <dbReference type="ARBA" id="ARBA00001966"/>
    </source>
</evidence>
<comment type="function">
    <text evidence="2">Electron transfer subunit of the terminal reductase during anaerobic growth on various sulfoxide and N-oxide compounds.</text>
</comment>
<dbReference type="KEGG" id="amol:AMOL_0112"/>
<organism evidence="13 14">
    <name type="scientific">Malaciobacter molluscorum LMG 25693</name>
    <dbReference type="NCBI Taxonomy" id="870501"/>
    <lineage>
        <taxon>Bacteria</taxon>
        <taxon>Pseudomonadati</taxon>
        <taxon>Campylobacterota</taxon>
        <taxon>Epsilonproteobacteria</taxon>
        <taxon>Campylobacterales</taxon>
        <taxon>Arcobacteraceae</taxon>
        <taxon>Malaciobacter</taxon>
    </lineage>
</organism>
<keyword evidence="9" id="KW-0411">Iron-sulfur</keyword>
<dbReference type="GO" id="GO:0045333">
    <property type="term" value="P:cellular respiration"/>
    <property type="evidence" value="ECO:0007669"/>
    <property type="project" value="UniProtKB-ARBA"/>
</dbReference>
<dbReference type="InterPro" id="IPR017896">
    <property type="entry name" value="4Fe4S_Fe-S-bd"/>
</dbReference>
<dbReference type="PANTHER" id="PTHR43177">
    <property type="entry name" value="PROTEIN NRFC"/>
    <property type="match status" value="1"/>
</dbReference>
<dbReference type="EMBL" id="CP032098">
    <property type="protein sequence ID" value="AXX91151.1"/>
    <property type="molecule type" value="Genomic_DNA"/>
</dbReference>
<evidence type="ECO:0000256" key="4">
    <source>
        <dbReference type="ARBA" id="ARBA00022485"/>
    </source>
</evidence>
<dbReference type="RefSeq" id="WP_099343617.1">
    <property type="nucleotide sequence ID" value="NZ_CP032098.1"/>
</dbReference>
<dbReference type="GO" id="GO:0016491">
    <property type="term" value="F:oxidoreductase activity"/>
    <property type="evidence" value="ECO:0007669"/>
    <property type="project" value="UniProtKB-ARBA"/>
</dbReference>
<dbReference type="PROSITE" id="PS51379">
    <property type="entry name" value="4FE4S_FER_2"/>
    <property type="match status" value="3"/>
</dbReference>
<feature type="domain" description="4Fe-4S ferredoxin-type" evidence="11">
    <location>
        <begin position="61"/>
        <end position="93"/>
    </location>
</feature>